<evidence type="ECO:0000256" key="10">
    <source>
        <dbReference type="ARBA" id="ARBA00022989"/>
    </source>
</evidence>
<accession>A0A844AWV0</accession>
<comment type="caution">
    <text evidence="19">The sequence shown here is derived from an EMBL/GenBank/DDBJ whole genome shotgun (WGS) entry which is preliminary data.</text>
</comment>
<comment type="pathway">
    <text evidence="3">Lipid metabolism.</text>
</comment>
<dbReference type="InterPro" id="IPR004570">
    <property type="entry name" value="Phosphatidylglycerol_P_synth"/>
</dbReference>
<name>A0A844AWV0_9RHOB</name>
<evidence type="ECO:0000256" key="2">
    <source>
        <dbReference type="ARBA" id="ARBA00005042"/>
    </source>
</evidence>
<evidence type="ECO:0000256" key="5">
    <source>
        <dbReference type="ARBA" id="ARBA00013170"/>
    </source>
</evidence>
<dbReference type="PANTHER" id="PTHR14269:SF62">
    <property type="entry name" value="CDP-DIACYLGLYCEROL--GLYCEROL-3-PHOSPHATE 3-PHOSPHATIDYLTRANSFERASE 1, CHLOROPLASTIC"/>
    <property type="match status" value="1"/>
</dbReference>
<comment type="subcellular location">
    <subcellularLocation>
        <location evidence="1">Membrane</location>
        <topology evidence="1">Multi-pass membrane protein</topology>
    </subcellularLocation>
</comment>
<evidence type="ECO:0000256" key="6">
    <source>
        <dbReference type="ARBA" id="ARBA00014944"/>
    </source>
</evidence>
<feature type="transmembrane region" description="Helical" evidence="18">
    <location>
        <begin position="65"/>
        <end position="86"/>
    </location>
</feature>
<dbReference type="InterPro" id="IPR000462">
    <property type="entry name" value="CDP-OH_P_trans"/>
</dbReference>
<comment type="similarity">
    <text evidence="4 17">Belongs to the CDP-alcohol phosphatidyltransferase class-I family.</text>
</comment>
<dbReference type="NCBIfam" id="TIGR00560">
    <property type="entry name" value="pgsA"/>
    <property type="match status" value="1"/>
</dbReference>
<evidence type="ECO:0000256" key="18">
    <source>
        <dbReference type="SAM" id="Phobius"/>
    </source>
</evidence>
<evidence type="ECO:0000256" key="12">
    <source>
        <dbReference type="ARBA" id="ARBA00023136"/>
    </source>
</evidence>
<evidence type="ECO:0000256" key="13">
    <source>
        <dbReference type="ARBA" id="ARBA00023209"/>
    </source>
</evidence>
<dbReference type="PIRSF" id="PIRSF000847">
    <property type="entry name" value="Phos_ph_gly_syn"/>
    <property type="match status" value="1"/>
</dbReference>
<keyword evidence="9 18" id="KW-0812">Transmembrane</keyword>
<reference evidence="19 20" key="1">
    <citation type="submission" date="2019-10" db="EMBL/GenBank/DDBJ databases">
        <title>Epibacterium sp. nov., isolated from seawater.</title>
        <authorList>
            <person name="Zhang X."/>
            <person name="Li N."/>
        </authorList>
    </citation>
    <scope>NUCLEOTIDE SEQUENCE [LARGE SCALE GENOMIC DNA]</scope>
    <source>
        <strain evidence="19 20">SM1969</strain>
    </source>
</reference>
<dbReference type="Proteomes" id="UP000436694">
    <property type="component" value="Unassembled WGS sequence"/>
</dbReference>
<feature type="transmembrane region" description="Helical" evidence="18">
    <location>
        <begin position="7"/>
        <end position="28"/>
    </location>
</feature>
<dbReference type="Pfam" id="PF01066">
    <property type="entry name" value="CDP-OH_P_transf"/>
    <property type="match status" value="1"/>
</dbReference>
<evidence type="ECO:0000313" key="19">
    <source>
        <dbReference type="EMBL" id="MQY42402.1"/>
    </source>
</evidence>
<keyword evidence="10 18" id="KW-1133">Transmembrane helix</keyword>
<keyword evidence="11" id="KW-0443">Lipid metabolism</keyword>
<keyword evidence="14" id="KW-1208">Phospholipid metabolism</keyword>
<keyword evidence="8 17" id="KW-0808">Transferase</keyword>
<feature type="transmembrane region" description="Helical" evidence="18">
    <location>
        <begin position="133"/>
        <end position="149"/>
    </location>
</feature>
<dbReference type="GO" id="GO:0046474">
    <property type="term" value="P:glycerophospholipid biosynthetic process"/>
    <property type="evidence" value="ECO:0007669"/>
    <property type="project" value="TreeGrafter"/>
</dbReference>
<sequence length="224" mass="25081">MTWNLPNILTLLRLLAAPGVAIMFLYFARPLADWLALMLFTGAAITDWFDGYLARAWKQETKIGAMLDPIADKAMVVVALMVIVGYSDANWIPWLVLPVTVILFREVFVSGLREYLGDTAGTLKVTKLAKWKTTAQMIAIAVLFSRGIFEHYLGMAVWGMDQAMVDQIMAGSVEDLQHIRPLFEGMIWSGRIGLWLLWIAAILTLITGVDYLRKALPHLKEPAT</sequence>
<dbReference type="PROSITE" id="PS00379">
    <property type="entry name" value="CDP_ALCOHOL_P_TRANSF"/>
    <property type="match status" value="1"/>
</dbReference>
<keyword evidence="20" id="KW-1185">Reference proteome</keyword>
<dbReference type="GO" id="GO:0016020">
    <property type="term" value="C:membrane"/>
    <property type="evidence" value="ECO:0007669"/>
    <property type="project" value="UniProtKB-SubCell"/>
</dbReference>
<evidence type="ECO:0000256" key="16">
    <source>
        <dbReference type="NCBIfam" id="TIGR00560"/>
    </source>
</evidence>
<evidence type="ECO:0000256" key="7">
    <source>
        <dbReference type="ARBA" id="ARBA00022516"/>
    </source>
</evidence>
<dbReference type="PANTHER" id="PTHR14269">
    <property type="entry name" value="CDP-DIACYLGLYCEROL--GLYCEROL-3-PHOSPHATE 3-PHOSPHATIDYLTRANSFERASE-RELATED"/>
    <property type="match status" value="1"/>
</dbReference>
<dbReference type="EMBL" id="WIXK01000003">
    <property type="protein sequence ID" value="MQY42402.1"/>
    <property type="molecule type" value="Genomic_DNA"/>
</dbReference>
<dbReference type="InterPro" id="IPR043130">
    <property type="entry name" value="CDP-OH_PTrfase_TM_dom"/>
</dbReference>
<comment type="catalytic activity">
    <reaction evidence="15">
        <text>a CDP-1,2-diacyl-sn-glycerol + sn-glycerol 3-phosphate = a 1,2-diacyl-sn-glycero-3-phospho-(1'-sn-glycero-3'-phosphate) + CMP + H(+)</text>
        <dbReference type="Rhea" id="RHEA:12593"/>
        <dbReference type="ChEBI" id="CHEBI:15378"/>
        <dbReference type="ChEBI" id="CHEBI:57597"/>
        <dbReference type="ChEBI" id="CHEBI:58332"/>
        <dbReference type="ChEBI" id="CHEBI:60110"/>
        <dbReference type="ChEBI" id="CHEBI:60377"/>
        <dbReference type="EC" id="2.7.8.5"/>
    </reaction>
</comment>
<dbReference type="Gene3D" id="1.20.120.1760">
    <property type="match status" value="1"/>
</dbReference>
<keyword evidence="13" id="KW-0594">Phospholipid biosynthesis</keyword>
<feature type="transmembrane region" description="Helical" evidence="18">
    <location>
        <begin position="192"/>
        <end position="212"/>
    </location>
</feature>
<gene>
    <name evidence="19" type="primary">pgsA</name>
    <name evidence="19" type="ORF">GG681_07085</name>
</gene>
<dbReference type="AlphaFoldDB" id="A0A844AWV0"/>
<keyword evidence="12 18" id="KW-0472">Membrane</keyword>
<feature type="transmembrane region" description="Helical" evidence="18">
    <location>
        <begin position="34"/>
        <end position="53"/>
    </location>
</feature>
<evidence type="ECO:0000256" key="9">
    <source>
        <dbReference type="ARBA" id="ARBA00022692"/>
    </source>
</evidence>
<evidence type="ECO:0000256" key="3">
    <source>
        <dbReference type="ARBA" id="ARBA00005189"/>
    </source>
</evidence>
<evidence type="ECO:0000256" key="15">
    <source>
        <dbReference type="ARBA" id="ARBA00048586"/>
    </source>
</evidence>
<evidence type="ECO:0000256" key="11">
    <source>
        <dbReference type="ARBA" id="ARBA00023098"/>
    </source>
</evidence>
<evidence type="ECO:0000256" key="14">
    <source>
        <dbReference type="ARBA" id="ARBA00023264"/>
    </source>
</evidence>
<protein>
    <recommendedName>
        <fullName evidence="6 16">CDP-diacylglycerol--glycerol-3-phosphate 3-phosphatidyltransferase</fullName>
        <ecNumber evidence="5 16">2.7.8.5</ecNumber>
    </recommendedName>
</protein>
<evidence type="ECO:0000313" key="20">
    <source>
        <dbReference type="Proteomes" id="UP000436694"/>
    </source>
</evidence>
<dbReference type="InterPro" id="IPR048254">
    <property type="entry name" value="CDP_ALCOHOL_P_TRANSF_CS"/>
</dbReference>
<dbReference type="InterPro" id="IPR050324">
    <property type="entry name" value="CDP-alcohol_PTase-I"/>
</dbReference>
<proteinExistence type="inferred from homology"/>
<evidence type="ECO:0000256" key="1">
    <source>
        <dbReference type="ARBA" id="ARBA00004141"/>
    </source>
</evidence>
<dbReference type="RefSeq" id="WP_153546526.1">
    <property type="nucleotide sequence ID" value="NZ_WIXK01000003.1"/>
</dbReference>
<comment type="pathway">
    <text evidence="2">Phospholipid metabolism; phosphatidylglycerol biosynthesis; phosphatidylglycerol from CDP-diacylglycerol: step 1/2.</text>
</comment>
<evidence type="ECO:0000256" key="8">
    <source>
        <dbReference type="ARBA" id="ARBA00022679"/>
    </source>
</evidence>
<evidence type="ECO:0000256" key="4">
    <source>
        <dbReference type="ARBA" id="ARBA00010441"/>
    </source>
</evidence>
<dbReference type="GO" id="GO:0008444">
    <property type="term" value="F:CDP-diacylglycerol-glycerol-3-phosphate 3-phosphatidyltransferase activity"/>
    <property type="evidence" value="ECO:0007669"/>
    <property type="project" value="UniProtKB-UniRule"/>
</dbReference>
<organism evidence="19 20">
    <name type="scientific">Tritonibacter aquimaris</name>
    <dbReference type="NCBI Taxonomy" id="2663379"/>
    <lineage>
        <taxon>Bacteria</taxon>
        <taxon>Pseudomonadati</taxon>
        <taxon>Pseudomonadota</taxon>
        <taxon>Alphaproteobacteria</taxon>
        <taxon>Rhodobacterales</taxon>
        <taxon>Paracoccaceae</taxon>
        <taxon>Tritonibacter</taxon>
    </lineage>
</organism>
<evidence type="ECO:0000256" key="17">
    <source>
        <dbReference type="RuleBase" id="RU003750"/>
    </source>
</evidence>
<dbReference type="EC" id="2.7.8.5" evidence="5 16"/>
<keyword evidence="7" id="KW-0444">Lipid biosynthesis</keyword>